<feature type="transmembrane region" description="Helical" evidence="1">
    <location>
        <begin position="21"/>
        <end position="38"/>
    </location>
</feature>
<feature type="domain" description="DUF3592" evidence="2">
    <location>
        <begin position="51"/>
        <end position="121"/>
    </location>
</feature>
<dbReference type="Proteomes" id="UP001595858">
    <property type="component" value="Unassembled WGS sequence"/>
</dbReference>
<keyword evidence="1" id="KW-0472">Membrane</keyword>
<feature type="transmembrane region" description="Helical" evidence="1">
    <location>
        <begin position="134"/>
        <end position="155"/>
    </location>
</feature>
<comment type="caution">
    <text evidence="3">The sequence shown here is derived from an EMBL/GenBank/DDBJ whole genome shotgun (WGS) entry which is preliminary data.</text>
</comment>
<organism evidence="3 4">
    <name type="scientific">Streptomonospora arabica</name>
    <dbReference type="NCBI Taxonomy" id="412417"/>
    <lineage>
        <taxon>Bacteria</taxon>
        <taxon>Bacillati</taxon>
        <taxon>Actinomycetota</taxon>
        <taxon>Actinomycetes</taxon>
        <taxon>Streptosporangiales</taxon>
        <taxon>Nocardiopsidaceae</taxon>
        <taxon>Streptomonospora</taxon>
    </lineage>
</organism>
<reference evidence="4" key="1">
    <citation type="journal article" date="2019" name="Int. J. Syst. Evol. Microbiol.">
        <title>The Global Catalogue of Microorganisms (GCM) 10K type strain sequencing project: providing services to taxonomists for standard genome sequencing and annotation.</title>
        <authorList>
            <consortium name="The Broad Institute Genomics Platform"/>
            <consortium name="The Broad Institute Genome Sequencing Center for Infectious Disease"/>
            <person name="Wu L."/>
            <person name="Ma J."/>
        </authorList>
    </citation>
    <scope>NUCLEOTIDE SEQUENCE [LARGE SCALE GENOMIC DNA]</scope>
    <source>
        <strain evidence="4">CGMCC 4.7304</strain>
    </source>
</reference>
<dbReference type="EMBL" id="JBHSIY010000006">
    <property type="protein sequence ID" value="MFC4865940.1"/>
    <property type="molecule type" value="Genomic_DNA"/>
</dbReference>
<evidence type="ECO:0000256" key="1">
    <source>
        <dbReference type="SAM" id="Phobius"/>
    </source>
</evidence>
<protein>
    <submittedName>
        <fullName evidence="3">DUF3592 domain-containing protein</fullName>
    </submittedName>
</protein>
<proteinExistence type="predicted"/>
<name>A0ABV9SHI0_9ACTN</name>
<keyword evidence="1" id="KW-1133">Transmembrane helix</keyword>
<keyword evidence="4" id="KW-1185">Reference proteome</keyword>
<dbReference type="RefSeq" id="WP_344147725.1">
    <property type="nucleotide sequence ID" value="NZ_BAAAQI010000022.1"/>
</dbReference>
<evidence type="ECO:0000313" key="4">
    <source>
        <dbReference type="Proteomes" id="UP001595858"/>
    </source>
</evidence>
<sequence length="166" mass="17349">MREHPTTGIGGLLHGRRRKQSLMVIGAIPAVGGGLQFFQGTTDYSDHTARVEATVVEREVAVSASDPGEPAVEEITVYVGYRAEGAEHDRVELAGLGADTYQEGDRLTVAYAPGEPGHAVTPRSTGAWAYSWRLLLGAASVLAGLGAVAAGAVLLRGASRTERRGP</sequence>
<keyword evidence="1" id="KW-0812">Transmembrane</keyword>
<gene>
    <name evidence="3" type="ORF">ACFPCZ_04795</name>
</gene>
<evidence type="ECO:0000259" key="2">
    <source>
        <dbReference type="Pfam" id="PF12158"/>
    </source>
</evidence>
<evidence type="ECO:0000313" key="3">
    <source>
        <dbReference type="EMBL" id="MFC4865940.1"/>
    </source>
</evidence>
<dbReference type="Pfam" id="PF12158">
    <property type="entry name" value="DUF3592"/>
    <property type="match status" value="1"/>
</dbReference>
<dbReference type="InterPro" id="IPR021994">
    <property type="entry name" value="DUF3592"/>
</dbReference>
<accession>A0ABV9SHI0</accession>